<organism evidence="9">
    <name type="scientific">hydrothermal vent metagenome</name>
    <dbReference type="NCBI Taxonomy" id="652676"/>
    <lineage>
        <taxon>unclassified sequences</taxon>
        <taxon>metagenomes</taxon>
        <taxon>ecological metagenomes</taxon>
    </lineage>
</organism>
<evidence type="ECO:0000259" key="8">
    <source>
        <dbReference type="Pfam" id="PF00482"/>
    </source>
</evidence>
<protein>
    <submittedName>
        <fullName evidence="9">Type II secretion system protein</fullName>
    </submittedName>
</protein>
<dbReference type="GO" id="GO:0005886">
    <property type="term" value="C:plasma membrane"/>
    <property type="evidence" value="ECO:0007669"/>
    <property type="project" value="UniProtKB-SubCell"/>
</dbReference>
<keyword evidence="3" id="KW-1003">Cell membrane</keyword>
<evidence type="ECO:0000313" key="9">
    <source>
        <dbReference type="EMBL" id="SFV68894.1"/>
    </source>
</evidence>
<evidence type="ECO:0000256" key="6">
    <source>
        <dbReference type="ARBA" id="ARBA00023136"/>
    </source>
</evidence>
<feature type="transmembrane region" description="Helical" evidence="7">
    <location>
        <begin position="179"/>
        <end position="199"/>
    </location>
</feature>
<feature type="domain" description="Type II secretion system protein GspF" evidence="8">
    <location>
        <begin position="78"/>
        <end position="200"/>
    </location>
</feature>
<evidence type="ECO:0000256" key="2">
    <source>
        <dbReference type="ARBA" id="ARBA00005745"/>
    </source>
</evidence>
<accession>A0A1W1CSZ2</accession>
<dbReference type="Pfam" id="PF00482">
    <property type="entry name" value="T2SSF"/>
    <property type="match status" value="2"/>
</dbReference>
<dbReference type="InterPro" id="IPR003004">
    <property type="entry name" value="GspF/PilC"/>
</dbReference>
<dbReference type="InterPro" id="IPR042094">
    <property type="entry name" value="T2SS_GspF_sf"/>
</dbReference>
<feature type="domain" description="Type II secretion system protein GspF" evidence="8">
    <location>
        <begin position="283"/>
        <end position="403"/>
    </location>
</feature>
<name>A0A1W1CSZ2_9ZZZZ</name>
<keyword evidence="4 7" id="KW-0812">Transmembrane</keyword>
<sequence>MKYFKINYKIAKKRDSIVIEAENKIEAMQKFYAMKIGILVKMQEVAKPLSLRWKEYEAKFNNPIKKRAVDTERFIALLDQIAIMLDAGLPLNYVLAEAVKNEKDPMLKAIFLKINNDIEGGKGMYDAAKLFKEQLGYIALSMFKLGEETGQLAESITHLISILQNILDNRKKFKKATRYPLVIITAMAIAFTVVIVFVVPQFKSFFQESKMELPLPTQFLLWTEHAITVYGPYIIGFAVILSLIINLLYKKNERIKLFLDKFMLKIFIIGKATLNATISRFMYVFRVLVDAGIPMTEALNISSGIIENSYLKQKIDKISSAIEEGKSLNQGFAETEIFENMMVEMIKAGEVGGGLEKMIDKVTKIYKDRFDYIVDNIATLIEPILIAAIAGFVMVLALGIFLPMWNMVDLAN</sequence>
<dbReference type="PANTHER" id="PTHR30012">
    <property type="entry name" value="GENERAL SECRETION PATHWAY PROTEIN"/>
    <property type="match status" value="1"/>
</dbReference>
<evidence type="ECO:0000256" key="1">
    <source>
        <dbReference type="ARBA" id="ARBA00004651"/>
    </source>
</evidence>
<reference evidence="9" key="1">
    <citation type="submission" date="2016-10" db="EMBL/GenBank/DDBJ databases">
        <authorList>
            <person name="de Groot N.N."/>
        </authorList>
    </citation>
    <scope>NUCLEOTIDE SEQUENCE</scope>
</reference>
<dbReference type="InterPro" id="IPR018076">
    <property type="entry name" value="T2SS_GspF_dom"/>
</dbReference>
<evidence type="ECO:0000256" key="3">
    <source>
        <dbReference type="ARBA" id="ARBA00022475"/>
    </source>
</evidence>
<gene>
    <name evidence="9" type="ORF">MNB_SM-6-1070</name>
</gene>
<feature type="transmembrane region" description="Helical" evidence="7">
    <location>
        <begin position="219"/>
        <end position="249"/>
    </location>
</feature>
<dbReference type="Gene3D" id="1.20.81.30">
    <property type="entry name" value="Type II secretion system (T2SS), domain F"/>
    <property type="match status" value="2"/>
</dbReference>
<evidence type="ECO:0000256" key="4">
    <source>
        <dbReference type="ARBA" id="ARBA00022692"/>
    </source>
</evidence>
<dbReference type="EMBL" id="FPHK01000127">
    <property type="protein sequence ID" value="SFV68894.1"/>
    <property type="molecule type" value="Genomic_DNA"/>
</dbReference>
<evidence type="ECO:0000256" key="7">
    <source>
        <dbReference type="SAM" id="Phobius"/>
    </source>
</evidence>
<feature type="transmembrane region" description="Helical" evidence="7">
    <location>
        <begin position="384"/>
        <end position="405"/>
    </location>
</feature>
<comment type="subcellular location">
    <subcellularLocation>
        <location evidence="1">Cell membrane</location>
        <topology evidence="1">Multi-pass membrane protein</topology>
    </subcellularLocation>
</comment>
<evidence type="ECO:0000256" key="5">
    <source>
        <dbReference type="ARBA" id="ARBA00022989"/>
    </source>
</evidence>
<comment type="similarity">
    <text evidence="2">Belongs to the GSP F family.</text>
</comment>
<keyword evidence="5 7" id="KW-1133">Transmembrane helix</keyword>
<dbReference type="AlphaFoldDB" id="A0A1W1CSZ2"/>
<proteinExistence type="inferred from homology"/>
<keyword evidence="6 7" id="KW-0472">Membrane</keyword>
<dbReference type="PANTHER" id="PTHR30012:SF0">
    <property type="entry name" value="TYPE II SECRETION SYSTEM PROTEIN F-RELATED"/>
    <property type="match status" value="1"/>
</dbReference>